<keyword evidence="3" id="KW-1185">Reference proteome</keyword>
<gene>
    <name evidence="2" type="ORF">GJ743_13765</name>
</gene>
<dbReference type="PANTHER" id="PTHR33993">
    <property type="entry name" value="GLYOXALASE-RELATED"/>
    <property type="match status" value="1"/>
</dbReference>
<dbReference type="RefSeq" id="WP_155052488.1">
    <property type="nucleotide sequence ID" value="NZ_BAAAIB010000011.1"/>
</dbReference>
<dbReference type="PANTHER" id="PTHR33993:SF14">
    <property type="entry name" value="GB|AAF24581.1"/>
    <property type="match status" value="1"/>
</dbReference>
<dbReference type="EMBL" id="WMLB01000031">
    <property type="protein sequence ID" value="MTH69436.1"/>
    <property type="molecule type" value="Genomic_DNA"/>
</dbReference>
<dbReference type="PROSITE" id="PS51819">
    <property type="entry name" value="VOC"/>
    <property type="match status" value="1"/>
</dbReference>
<dbReference type="OrthoDB" id="9793039at2"/>
<evidence type="ECO:0000313" key="3">
    <source>
        <dbReference type="Proteomes" id="UP000433071"/>
    </source>
</evidence>
<protein>
    <recommendedName>
        <fullName evidence="1">VOC domain-containing protein</fullName>
    </recommendedName>
</protein>
<feature type="domain" description="VOC" evidence="1">
    <location>
        <begin position="22"/>
        <end position="132"/>
    </location>
</feature>
<comment type="caution">
    <text evidence="2">The sequence shown here is derived from an EMBL/GenBank/DDBJ whole genome shotgun (WGS) entry which is preliminary data.</text>
</comment>
<sequence>MTTTTKTQGQQTVTYRDYPVGTTVWQELEARSADGLADFYDAVLGWRLELDGDRGLFTRNGDVVAGVRIDPALDDGRIGWRCYLGADDLDAAVARAVAAGAVVQTRDKRIGIPGRAIELTDPFGAWFGLAEPDAGHAVIPSTELGRMSLVDPTNHDLGAEIRFQHALFPGQRVEALDHGIHFFRDEEGRALRGSYEVAEEARAFLPPHWLPWFNVVDQQRATEIAVERGGRVNTVDNELSFGLWGVVVDPAGGEFKVLQLTTDRL</sequence>
<dbReference type="InterPro" id="IPR037523">
    <property type="entry name" value="VOC_core"/>
</dbReference>
<proteinExistence type="predicted"/>
<dbReference type="InterPro" id="IPR052164">
    <property type="entry name" value="Anthracycline_SecMetBiosynth"/>
</dbReference>
<evidence type="ECO:0000313" key="2">
    <source>
        <dbReference type="EMBL" id="MTH69436.1"/>
    </source>
</evidence>
<reference evidence="2 3" key="1">
    <citation type="submission" date="2019-11" db="EMBL/GenBank/DDBJ databases">
        <title>Agromyces kandeliae sp. nov., isolated from mangrove soil.</title>
        <authorList>
            <person name="Wang R."/>
        </authorList>
    </citation>
    <scope>NUCLEOTIDE SEQUENCE [LARGE SCALE GENOMIC DNA]</scope>
    <source>
        <strain evidence="2 3">JCM 11433</strain>
    </source>
</reference>
<dbReference type="InterPro" id="IPR029068">
    <property type="entry name" value="Glyas_Bleomycin-R_OHBP_Dase"/>
</dbReference>
<dbReference type="Pfam" id="PF18029">
    <property type="entry name" value="Glyoxalase_6"/>
    <property type="match status" value="1"/>
</dbReference>
<dbReference type="AlphaFoldDB" id="A0A6I3MDG2"/>
<dbReference type="Gene3D" id="3.10.180.10">
    <property type="entry name" value="2,3-Dihydroxybiphenyl 1,2-Dioxygenase, domain 1"/>
    <property type="match status" value="2"/>
</dbReference>
<dbReference type="SUPFAM" id="SSF54593">
    <property type="entry name" value="Glyoxalase/Bleomycin resistance protein/Dihydroxybiphenyl dioxygenase"/>
    <property type="match status" value="1"/>
</dbReference>
<accession>A0A6I3MDG2</accession>
<dbReference type="InterPro" id="IPR041581">
    <property type="entry name" value="Glyoxalase_6"/>
</dbReference>
<evidence type="ECO:0000259" key="1">
    <source>
        <dbReference type="PROSITE" id="PS51819"/>
    </source>
</evidence>
<organism evidence="2 3">
    <name type="scientific">Agromyces bracchium</name>
    <dbReference type="NCBI Taxonomy" id="88376"/>
    <lineage>
        <taxon>Bacteria</taxon>
        <taxon>Bacillati</taxon>
        <taxon>Actinomycetota</taxon>
        <taxon>Actinomycetes</taxon>
        <taxon>Micrococcales</taxon>
        <taxon>Microbacteriaceae</taxon>
        <taxon>Agromyces</taxon>
    </lineage>
</organism>
<dbReference type="Proteomes" id="UP000433071">
    <property type="component" value="Unassembled WGS sequence"/>
</dbReference>
<name>A0A6I3MDG2_9MICO</name>